<dbReference type="RefSeq" id="WP_048088286.1">
    <property type="nucleotide sequence ID" value="NZ_JMIY01000001.1"/>
</dbReference>
<dbReference type="EMBL" id="JMIY01000001">
    <property type="protein sequence ID" value="KCZ73094.1"/>
    <property type="molecule type" value="Genomic_DNA"/>
</dbReference>
<organism evidence="2 3">
    <name type="scientific">Candidatus Methanoperedens nitratireducens</name>
    <dbReference type="NCBI Taxonomy" id="1392998"/>
    <lineage>
        <taxon>Archaea</taxon>
        <taxon>Methanobacteriati</taxon>
        <taxon>Methanobacteriota</taxon>
        <taxon>Stenosarchaea group</taxon>
        <taxon>Methanomicrobia</taxon>
        <taxon>Methanosarcinales</taxon>
        <taxon>ANME-2 cluster</taxon>
        <taxon>Candidatus Methanoperedentaceae</taxon>
        <taxon>Candidatus Methanoperedens</taxon>
    </lineage>
</organism>
<name>A0A062VBM2_9EURY</name>
<protein>
    <recommendedName>
        <fullName evidence="4">DUF883 domain-containing protein</fullName>
    </recommendedName>
</protein>
<reference evidence="2 3" key="1">
    <citation type="journal article" date="2013" name="Nature">
        <title>Anaerobic oxidation of methane coupled to nitrate reduction in a novel archaeal lineage.</title>
        <authorList>
            <person name="Haroon M.F."/>
            <person name="Hu S."/>
            <person name="Shi Y."/>
            <person name="Imelfort M."/>
            <person name="Keller J."/>
            <person name="Hugenholtz P."/>
            <person name="Yuan Z."/>
            <person name="Tyson G.W."/>
        </authorList>
    </citation>
    <scope>NUCLEOTIDE SEQUENCE [LARGE SCALE GENOMIC DNA]</scope>
    <source>
        <strain evidence="2 3">ANME-2d</strain>
    </source>
</reference>
<keyword evidence="1" id="KW-1133">Transmembrane helix</keyword>
<dbReference type="Proteomes" id="UP000027153">
    <property type="component" value="Unassembled WGS sequence"/>
</dbReference>
<evidence type="ECO:0000313" key="2">
    <source>
        <dbReference type="EMBL" id="KCZ73094.1"/>
    </source>
</evidence>
<gene>
    <name evidence="2" type="ORF">ANME2D_00153</name>
</gene>
<keyword evidence="3" id="KW-1185">Reference proteome</keyword>
<comment type="caution">
    <text evidence="2">The sequence shown here is derived from an EMBL/GenBank/DDBJ whole genome shotgun (WGS) entry which is preliminary data.</text>
</comment>
<proteinExistence type="predicted"/>
<dbReference type="AlphaFoldDB" id="A0A062VBM2"/>
<evidence type="ECO:0000256" key="1">
    <source>
        <dbReference type="SAM" id="Phobius"/>
    </source>
</evidence>
<feature type="transmembrane region" description="Helical" evidence="1">
    <location>
        <begin position="62"/>
        <end position="80"/>
    </location>
</feature>
<accession>A0A062VBM2</accession>
<keyword evidence="1" id="KW-0472">Membrane</keyword>
<evidence type="ECO:0008006" key="4">
    <source>
        <dbReference type="Google" id="ProtNLM"/>
    </source>
</evidence>
<sequence length="86" mass="9472">MEEADVAAKLKTLSARMDELSDVLVEKKGRVGERMGERMGELSGALAEKRGRAMEKVSKKPFTYMGGAFFGGLALGYLMSRKGKRR</sequence>
<keyword evidence="1" id="KW-0812">Transmembrane</keyword>
<evidence type="ECO:0000313" key="3">
    <source>
        <dbReference type="Proteomes" id="UP000027153"/>
    </source>
</evidence>